<proteinExistence type="predicted"/>
<dbReference type="PRINTS" id="PR00598">
    <property type="entry name" value="HTHMARR"/>
</dbReference>
<reference evidence="2 3" key="1">
    <citation type="submission" date="2020-07" db="EMBL/GenBank/DDBJ databases">
        <title>Sequencing the genomes of 1000 actinobacteria strains.</title>
        <authorList>
            <person name="Klenk H.-P."/>
        </authorList>
    </citation>
    <scope>NUCLEOTIDE SEQUENCE [LARGE SCALE GENOMIC DNA]</scope>
    <source>
        <strain evidence="2 3">DSM 22083</strain>
    </source>
</reference>
<dbReference type="SMART" id="SM00529">
    <property type="entry name" value="HTH_DTXR"/>
    <property type="match status" value="1"/>
</dbReference>
<dbReference type="GO" id="GO:0046914">
    <property type="term" value="F:transition metal ion binding"/>
    <property type="evidence" value="ECO:0007669"/>
    <property type="project" value="InterPro"/>
</dbReference>
<evidence type="ECO:0000313" key="2">
    <source>
        <dbReference type="EMBL" id="NYE75277.1"/>
    </source>
</evidence>
<evidence type="ECO:0000259" key="1">
    <source>
        <dbReference type="PROSITE" id="PS50995"/>
    </source>
</evidence>
<dbReference type="InterPro" id="IPR036390">
    <property type="entry name" value="WH_DNA-bd_sf"/>
</dbReference>
<dbReference type="PROSITE" id="PS50995">
    <property type="entry name" value="HTH_MARR_2"/>
    <property type="match status" value="1"/>
</dbReference>
<dbReference type="CDD" id="cd00090">
    <property type="entry name" value="HTH_ARSR"/>
    <property type="match status" value="1"/>
</dbReference>
<dbReference type="AlphaFoldDB" id="A0A7Y9IEJ4"/>
<dbReference type="InterPro" id="IPR036388">
    <property type="entry name" value="WH-like_DNA-bd_sf"/>
</dbReference>
<dbReference type="SUPFAM" id="SSF46785">
    <property type="entry name" value="Winged helix' DNA-binding domain"/>
    <property type="match status" value="1"/>
</dbReference>
<evidence type="ECO:0000313" key="3">
    <source>
        <dbReference type="Proteomes" id="UP000569914"/>
    </source>
</evidence>
<name>A0A7Y9IEJ4_9ACTN</name>
<dbReference type="Gene3D" id="1.10.10.10">
    <property type="entry name" value="Winged helix-like DNA-binding domain superfamily/Winged helix DNA-binding domain"/>
    <property type="match status" value="1"/>
</dbReference>
<keyword evidence="2" id="KW-0238">DNA-binding</keyword>
<dbReference type="GO" id="GO:0003700">
    <property type="term" value="F:DNA-binding transcription factor activity"/>
    <property type="evidence" value="ECO:0007669"/>
    <property type="project" value="InterPro"/>
</dbReference>
<accession>A0A7Y9IEJ4</accession>
<dbReference type="GO" id="GO:0003677">
    <property type="term" value="F:DNA binding"/>
    <property type="evidence" value="ECO:0007669"/>
    <property type="project" value="UniProtKB-KW"/>
</dbReference>
<organism evidence="2 3">
    <name type="scientific">Microlunatus parietis</name>
    <dbReference type="NCBI Taxonomy" id="682979"/>
    <lineage>
        <taxon>Bacteria</taxon>
        <taxon>Bacillati</taxon>
        <taxon>Actinomycetota</taxon>
        <taxon>Actinomycetes</taxon>
        <taxon>Propionibacteriales</taxon>
        <taxon>Propionibacteriaceae</taxon>
        <taxon>Microlunatus</taxon>
    </lineage>
</organism>
<dbReference type="InterPro" id="IPR022689">
    <property type="entry name" value="Iron_dep_repressor"/>
</dbReference>
<comment type="caution">
    <text evidence="2">The sequence shown here is derived from an EMBL/GenBank/DDBJ whole genome shotgun (WGS) entry which is preliminary data.</text>
</comment>
<dbReference type="Proteomes" id="UP000569914">
    <property type="component" value="Unassembled WGS sequence"/>
</dbReference>
<dbReference type="SMART" id="SM00347">
    <property type="entry name" value="HTH_MARR"/>
    <property type="match status" value="1"/>
</dbReference>
<sequence>MIEATLAYRLLKASKAARPAIWPVLADVGLHPGQDLLLARLWESDGITQSELIARIGVEPPTVTKALQRLERAGYLRREPGPGRTRTVHLTEAGRALQAPVEQAWLEADALITARLSEADAARLAELLGRVTG</sequence>
<dbReference type="InterPro" id="IPR000835">
    <property type="entry name" value="HTH_MarR-typ"/>
</dbReference>
<dbReference type="InterPro" id="IPR039422">
    <property type="entry name" value="MarR/SlyA-like"/>
</dbReference>
<gene>
    <name evidence="2" type="ORF">BKA15_006606</name>
</gene>
<feature type="domain" description="HTH marR-type" evidence="1">
    <location>
        <begin position="3"/>
        <end position="133"/>
    </location>
</feature>
<dbReference type="InterPro" id="IPR011991">
    <property type="entry name" value="ArsR-like_HTH"/>
</dbReference>
<dbReference type="GO" id="GO:0006950">
    <property type="term" value="P:response to stress"/>
    <property type="evidence" value="ECO:0007669"/>
    <property type="project" value="TreeGrafter"/>
</dbReference>
<dbReference type="EMBL" id="JACCBU010000001">
    <property type="protein sequence ID" value="NYE75277.1"/>
    <property type="molecule type" value="Genomic_DNA"/>
</dbReference>
<protein>
    <submittedName>
        <fullName evidence="2">DNA-binding MarR family transcriptional regulator</fullName>
    </submittedName>
</protein>
<dbReference type="PANTHER" id="PTHR33164">
    <property type="entry name" value="TRANSCRIPTIONAL REGULATOR, MARR FAMILY"/>
    <property type="match status" value="1"/>
</dbReference>
<dbReference type="RefSeq" id="WP_179757808.1">
    <property type="nucleotide sequence ID" value="NZ_JACCBU010000001.1"/>
</dbReference>
<keyword evidence="3" id="KW-1185">Reference proteome</keyword>
<dbReference type="Pfam" id="PF01047">
    <property type="entry name" value="MarR"/>
    <property type="match status" value="1"/>
</dbReference>
<dbReference type="PANTHER" id="PTHR33164:SF43">
    <property type="entry name" value="HTH-TYPE TRANSCRIPTIONAL REPRESSOR YETL"/>
    <property type="match status" value="1"/>
</dbReference>